<gene>
    <name evidence="11" type="ORF">RIMI_LOCUS20857057</name>
</gene>
<dbReference type="InterPro" id="IPR021158">
    <property type="entry name" value="Pept_M10A_Zn_BS"/>
</dbReference>
<evidence type="ECO:0000256" key="9">
    <source>
        <dbReference type="ARBA" id="ARBA00023145"/>
    </source>
</evidence>
<dbReference type="Pfam" id="PF00413">
    <property type="entry name" value="Peptidase_M10"/>
    <property type="match status" value="1"/>
</dbReference>
<keyword evidence="7" id="KW-0862">Zinc</keyword>
<keyword evidence="3" id="KW-0645">Protease</keyword>
<evidence type="ECO:0000259" key="10">
    <source>
        <dbReference type="Pfam" id="PF00413"/>
    </source>
</evidence>
<organism evidence="11 12">
    <name type="scientific">Ranitomeya imitator</name>
    <name type="common">mimic poison frog</name>
    <dbReference type="NCBI Taxonomy" id="111125"/>
    <lineage>
        <taxon>Eukaryota</taxon>
        <taxon>Metazoa</taxon>
        <taxon>Chordata</taxon>
        <taxon>Craniata</taxon>
        <taxon>Vertebrata</taxon>
        <taxon>Euteleostomi</taxon>
        <taxon>Amphibia</taxon>
        <taxon>Batrachia</taxon>
        <taxon>Anura</taxon>
        <taxon>Neobatrachia</taxon>
        <taxon>Hyloidea</taxon>
        <taxon>Dendrobatidae</taxon>
        <taxon>Dendrobatinae</taxon>
        <taxon>Ranitomeya</taxon>
    </lineage>
</organism>
<dbReference type="InterPro" id="IPR001818">
    <property type="entry name" value="Pept_M10_metallopeptidase"/>
</dbReference>
<evidence type="ECO:0000256" key="5">
    <source>
        <dbReference type="ARBA" id="ARBA00022729"/>
    </source>
</evidence>
<dbReference type="PANTHER" id="PTHR10201:SF267">
    <property type="entry name" value="MACROPHAGE METALLOELASTASE"/>
    <property type="match status" value="1"/>
</dbReference>
<dbReference type="PROSITE" id="PS00546">
    <property type="entry name" value="CYSTEINE_SWITCH"/>
    <property type="match status" value="1"/>
</dbReference>
<comment type="cofactor">
    <cofactor evidence="1">
        <name>Ca(2+)</name>
        <dbReference type="ChEBI" id="CHEBI:29108"/>
    </cofactor>
</comment>
<proteinExistence type="predicted"/>
<dbReference type="PANTHER" id="PTHR10201">
    <property type="entry name" value="MATRIX METALLOPROTEINASE"/>
    <property type="match status" value="1"/>
</dbReference>
<dbReference type="EMBL" id="CAUEEQ010071362">
    <property type="protein sequence ID" value="CAJ0966026.1"/>
    <property type="molecule type" value="Genomic_DNA"/>
</dbReference>
<dbReference type="Proteomes" id="UP001176940">
    <property type="component" value="Unassembled WGS sequence"/>
</dbReference>
<evidence type="ECO:0000256" key="8">
    <source>
        <dbReference type="ARBA" id="ARBA00023049"/>
    </source>
</evidence>
<name>A0ABN9MIA1_9NEOB</name>
<evidence type="ECO:0000256" key="2">
    <source>
        <dbReference type="ARBA" id="ARBA00001947"/>
    </source>
</evidence>
<evidence type="ECO:0000256" key="7">
    <source>
        <dbReference type="ARBA" id="ARBA00022833"/>
    </source>
</evidence>
<keyword evidence="6" id="KW-0378">Hydrolase</keyword>
<evidence type="ECO:0000313" key="11">
    <source>
        <dbReference type="EMBL" id="CAJ0966026.1"/>
    </source>
</evidence>
<comment type="cofactor">
    <cofactor evidence="2">
        <name>Zn(2+)</name>
        <dbReference type="ChEBI" id="CHEBI:29105"/>
    </cofactor>
</comment>
<feature type="domain" description="Peptidase M10 metallopeptidase" evidence="10">
    <location>
        <begin position="117"/>
        <end position="154"/>
    </location>
</feature>
<accession>A0ABN9MIA1</accession>
<keyword evidence="9" id="KW-0865">Zymogen</keyword>
<evidence type="ECO:0000256" key="3">
    <source>
        <dbReference type="ARBA" id="ARBA00022670"/>
    </source>
</evidence>
<evidence type="ECO:0000256" key="6">
    <source>
        <dbReference type="ARBA" id="ARBA00022801"/>
    </source>
</evidence>
<dbReference type="SUPFAM" id="SSF55486">
    <property type="entry name" value="Metalloproteases ('zincins'), catalytic domain"/>
    <property type="match status" value="1"/>
</dbReference>
<evidence type="ECO:0000256" key="1">
    <source>
        <dbReference type="ARBA" id="ARBA00001913"/>
    </source>
</evidence>
<dbReference type="Gene3D" id="3.40.390.10">
    <property type="entry name" value="Collagenase (Catalytic Domain)"/>
    <property type="match status" value="2"/>
</dbReference>
<keyword evidence="5" id="KW-0732">Signal</keyword>
<comment type="caution">
    <text evidence="11">The sequence shown here is derived from an EMBL/GenBank/DDBJ whole genome shotgun (WGS) entry which is preliminary data.</text>
</comment>
<keyword evidence="12" id="KW-1185">Reference proteome</keyword>
<keyword evidence="8" id="KW-0482">Metalloprotease</keyword>
<evidence type="ECO:0000256" key="4">
    <source>
        <dbReference type="ARBA" id="ARBA00022723"/>
    </source>
</evidence>
<reference evidence="11" key="1">
    <citation type="submission" date="2023-07" db="EMBL/GenBank/DDBJ databases">
        <authorList>
            <person name="Stuckert A."/>
        </authorList>
    </citation>
    <scope>NUCLEOTIDE SEQUENCE</scope>
</reference>
<protein>
    <recommendedName>
        <fullName evidence="10">Peptidase M10 metallopeptidase domain-containing protein</fullName>
    </recommendedName>
</protein>
<dbReference type="InterPro" id="IPR024079">
    <property type="entry name" value="MetalloPept_cat_dom_sf"/>
</dbReference>
<evidence type="ECO:0000313" key="12">
    <source>
        <dbReference type="Proteomes" id="UP001176940"/>
    </source>
</evidence>
<sequence length="158" mass="18024">MAFICYSISGIHRTILQCISWCREDLPIQWKRKSRPCKIFLCLNITGKINKETLQVMKKPRCGVPDVQRFSHFPGKPKWQKTSLTYRVVNYTPDITNSEVDYAIAQPSRALEPWGFLSFDGPLGILAHAFSPSNGIGGDTHFDEDETWTLGNPKHQEL</sequence>
<keyword evidence="4" id="KW-0479">Metal-binding</keyword>